<comment type="caution">
    <text evidence="2">The sequence shown here is derived from an EMBL/GenBank/DDBJ whole genome shotgun (WGS) entry which is preliminary data.</text>
</comment>
<evidence type="ECO:0000256" key="1">
    <source>
        <dbReference type="SAM" id="Phobius"/>
    </source>
</evidence>
<keyword evidence="1" id="KW-0472">Membrane</keyword>
<name>A0A2V2B6Y9_9GAMM</name>
<feature type="transmembrane region" description="Helical" evidence="1">
    <location>
        <begin position="61"/>
        <end position="80"/>
    </location>
</feature>
<dbReference type="Proteomes" id="UP000245981">
    <property type="component" value="Unassembled WGS sequence"/>
</dbReference>
<evidence type="ECO:0000313" key="3">
    <source>
        <dbReference type="Proteomes" id="UP000245981"/>
    </source>
</evidence>
<dbReference type="AlphaFoldDB" id="A0A2V2B6Y9"/>
<reference evidence="2 3" key="1">
    <citation type="submission" date="2018-05" db="EMBL/GenBank/DDBJ databases">
        <title>Genomic Encyclopedia of Type Strains, Phase IV (KMG-V): Genome sequencing to study the core and pangenomes of soil and plant-associated prokaryotes.</title>
        <authorList>
            <person name="Whitman W."/>
        </authorList>
    </citation>
    <scope>NUCLEOTIDE SEQUENCE [LARGE SCALE GENOMIC DNA]</scope>
    <source>
        <strain evidence="2 3">PNA 200-10</strain>
    </source>
</reference>
<evidence type="ECO:0000313" key="2">
    <source>
        <dbReference type="EMBL" id="PWK94351.1"/>
    </source>
</evidence>
<keyword evidence="1" id="KW-1133">Transmembrane helix</keyword>
<dbReference type="RefSeq" id="WP_181377162.1">
    <property type="nucleotide sequence ID" value="NZ_QGHF01000011.1"/>
</dbReference>
<sequence length="173" mass="19856">MLNGPGILTPDQKRFWQIFAELQRWKNNDLPPQGTGLEWCLVICLAVIITAGLVLMALSGLSLTGAAVFIASLLVWTYTCRRVRKRPILRWPERLDRLLSQYRPVDSEAWAELKADVVSKDALTLAALQRWMAKERMYYSYPKARNPARWRFLQNNAVQQLTEHTSAPERSGD</sequence>
<protein>
    <submittedName>
        <fullName evidence="2">Uncharacterized protein</fullName>
    </submittedName>
</protein>
<accession>A0A2V2B6Y9</accession>
<keyword evidence="1" id="KW-0812">Transmembrane</keyword>
<proteinExistence type="predicted"/>
<dbReference type="EMBL" id="QGHF01000011">
    <property type="protein sequence ID" value="PWK94351.1"/>
    <property type="molecule type" value="Genomic_DNA"/>
</dbReference>
<gene>
    <name evidence="2" type="ORF">C7431_11188</name>
</gene>
<organism evidence="2 3">
    <name type="scientific">Pantoea allii</name>
    <dbReference type="NCBI Taxonomy" id="574096"/>
    <lineage>
        <taxon>Bacteria</taxon>
        <taxon>Pseudomonadati</taxon>
        <taxon>Pseudomonadota</taxon>
        <taxon>Gammaproteobacteria</taxon>
        <taxon>Enterobacterales</taxon>
        <taxon>Erwiniaceae</taxon>
        <taxon>Pantoea</taxon>
    </lineage>
</organism>